<name>X1MNA0_9ZZZZ</name>
<comment type="caution">
    <text evidence="2">The sequence shown here is derived from an EMBL/GenBank/DDBJ whole genome shotgun (WGS) entry which is preliminary data.</text>
</comment>
<dbReference type="EMBL" id="BARV01028309">
    <property type="protein sequence ID" value="GAI33117.1"/>
    <property type="molecule type" value="Genomic_DNA"/>
</dbReference>
<evidence type="ECO:0000313" key="2">
    <source>
        <dbReference type="EMBL" id="GAI33117.1"/>
    </source>
</evidence>
<sequence length="79" mass="8627">MEIIPIMAITNIFTFLPISISGLGTREAILSFLLLPRGISLELILAYSLEVLLVFFVAGGLMGVVAWFLKPVDIKFSKG</sequence>
<protein>
    <recommendedName>
        <fullName evidence="3">ABC3 transporter permease protein domain-containing protein</fullName>
    </recommendedName>
</protein>
<accession>X1MNA0</accession>
<gene>
    <name evidence="2" type="ORF">S06H3_45357</name>
</gene>
<feature type="transmembrane region" description="Helical" evidence="1">
    <location>
        <begin position="47"/>
        <end position="69"/>
    </location>
</feature>
<feature type="transmembrane region" description="Helical" evidence="1">
    <location>
        <begin position="12"/>
        <end position="35"/>
    </location>
</feature>
<evidence type="ECO:0000256" key="1">
    <source>
        <dbReference type="SAM" id="Phobius"/>
    </source>
</evidence>
<keyword evidence="1" id="KW-1133">Transmembrane helix</keyword>
<reference evidence="2" key="1">
    <citation type="journal article" date="2014" name="Front. Microbiol.">
        <title>High frequency of phylogenetically diverse reductive dehalogenase-homologous genes in deep subseafloor sedimentary metagenomes.</title>
        <authorList>
            <person name="Kawai M."/>
            <person name="Futagami T."/>
            <person name="Toyoda A."/>
            <person name="Takaki Y."/>
            <person name="Nishi S."/>
            <person name="Hori S."/>
            <person name="Arai W."/>
            <person name="Tsubouchi T."/>
            <person name="Morono Y."/>
            <person name="Uchiyama I."/>
            <person name="Ito T."/>
            <person name="Fujiyama A."/>
            <person name="Inagaki F."/>
            <person name="Takami H."/>
        </authorList>
    </citation>
    <scope>NUCLEOTIDE SEQUENCE</scope>
    <source>
        <strain evidence="2">Expedition CK06-06</strain>
    </source>
</reference>
<keyword evidence="1" id="KW-0812">Transmembrane</keyword>
<organism evidence="2">
    <name type="scientific">marine sediment metagenome</name>
    <dbReference type="NCBI Taxonomy" id="412755"/>
    <lineage>
        <taxon>unclassified sequences</taxon>
        <taxon>metagenomes</taxon>
        <taxon>ecological metagenomes</taxon>
    </lineage>
</organism>
<keyword evidence="1" id="KW-0472">Membrane</keyword>
<dbReference type="AlphaFoldDB" id="X1MNA0"/>
<evidence type="ECO:0008006" key="3">
    <source>
        <dbReference type="Google" id="ProtNLM"/>
    </source>
</evidence>
<proteinExistence type="predicted"/>